<protein>
    <recommendedName>
        <fullName evidence="18">Protein kinase domain-containing protein</fullName>
    </recommendedName>
</protein>
<dbReference type="PANTHER" id="PTHR47973">
    <property type="entry name" value="CYSTEINE-RICH RECEPTOR-LIKE PROTEIN KINASE 3"/>
    <property type="match status" value="1"/>
</dbReference>
<accession>A0AA38FHI0</accession>
<comment type="subcellular location">
    <subcellularLocation>
        <location evidence="1">Cell membrane</location>
        <topology evidence="1">Single-pass type I membrane protein</topology>
    </subcellularLocation>
</comment>
<sequence length="243" mass="27632">KSSKTFTTKLGLVGGIVITLVICLVGMRKRVKAAIFGMPVVTHHEERRGVSPESGLLMKEQHYMFNLEELAEATKYFHDKKKLGEGGFGAVYKGTTRDRKEIAVKKLSARSTQGDPEKRRALDWQKRYNIIIGIARGLLYLHQDSQMRIIHRDIKANNILLDDKFNPKIADFGLARLFPDDETHIQTRVAGTYGYMAPEYAMRGQLSVKADVYSYGVLLLEIISGRKNTDFHFPQGMQDLLEW</sequence>
<evidence type="ECO:0000256" key="16">
    <source>
        <dbReference type="RuleBase" id="RU000304"/>
    </source>
</evidence>
<keyword evidence="4" id="KW-1003">Cell membrane</keyword>
<dbReference type="SMART" id="SM00220">
    <property type="entry name" value="S_TKc"/>
    <property type="match status" value="1"/>
</dbReference>
<keyword evidence="8 15" id="KW-0547">Nucleotide-binding</keyword>
<dbReference type="Pfam" id="PF00069">
    <property type="entry name" value="Pkinase"/>
    <property type="match status" value="1"/>
</dbReference>
<evidence type="ECO:0000256" key="1">
    <source>
        <dbReference type="ARBA" id="ARBA00004251"/>
    </source>
</evidence>
<keyword evidence="9" id="KW-0418">Kinase</keyword>
<evidence type="ECO:0000256" key="7">
    <source>
        <dbReference type="ARBA" id="ARBA00022729"/>
    </source>
</evidence>
<reference evidence="19 20" key="1">
    <citation type="journal article" date="2021" name="Nat. Plants">
        <title>The Taxus genome provides insights into paclitaxel biosynthesis.</title>
        <authorList>
            <person name="Xiong X."/>
            <person name="Gou J."/>
            <person name="Liao Q."/>
            <person name="Li Y."/>
            <person name="Zhou Q."/>
            <person name="Bi G."/>
            <person name="Li C."/>
            <person name="Du R."/>
            <person name="Wang X."/>
            <person name="Sun T."/>
            <person name="Guo L."/>
            <person name="Liang H."/>
            <person name="Lu P."/>
            <person name="Wu Y."/>
            <person name="Zhang Z."/>
            <person name="Ro D.K."/>
            <person name="Shang Y."/>
            <person name="Huang S."/>
            <person name="Yan J."/>
        </authorList>
    </citation>
    <scope>NUCLEOTIDE SEQUENCE [LARGE SCALE GENOMIC DNA]</scope>
    <source>
        <strain evidence="19">Ta-2019</strain>
    </source>
</reference>
<organism evidence="19 20">
    <name type="scientific">Taxus chinensis</name>
    <name type="common">Chinese yew</name>
    <name type="synonym">Taxus wallichiana var. chinensis</name>
    <dbReference type="NCBI Taxonomy" id="29808"/>
    <lineage>
        <taxon>Eukaryota</taxon>
        <taxon>Viridiplantae</taxon>
        <taxon>Streptophyta</taxon>
        <taxon>Embryophyta</taxon>
        <taxon>Tracheophyta</taxon>
        <taxon>Spermatophyta</taxon>
        <taxon>Pinopsida</taxon>
        <taxon>Pinidae</taxon>
        <taxon>Conifers II</taxon>
        <taxon>Cupressales</taxon>
        <taxon>Taxaceae</taxon>
        <taxon>Taxus</taxon>
    </lineage>
</organism>
<keyword evidence="5" id="KW-0808">Transferase</keyword>
<keyword evidence="20" id="KW-1185">Reference proteome</keyword>
<dbReference type="Proteomes" id="UP000824469">
    <property type="component" value="Unassembled WGS sequence"/>
</dbReference>
<comment type="caution">
    <text evidence="19">The sequence shown here is derived from an EMBL/GenBank/DDBJ whole genome shotgun (WGS) entry which is preliminary data.</text>
</comment>
<keyword evidence="10 15" id="KW-0067">ATP-binding</keyword>
<feature type="non-terminal residue" evidence="19">
    <location>
        <position position="243"/>
    </location>
</feature>
<evidence type="ECO:0000256" key="6">
    <source>
        <dbReference type="ARBA" id="ARBA00022692"/>
    </source>
</evidence>
<dbReference type="SUPFAM" id="SSF56112">
    <property type="entry name" value="Protein kinase-like (PK-like)"/>
    <property type="match status" value="1"/>
</dbReference>
<keyword evidence="6 17" id="KW-0812">Transmembrane</keyword>
<keyword evidence="7" id="KW-0732">Signal</keyword>
<feature type="non-terminal residue" evidence="19">
    <location>
        <position position="1"/>
    </location>
</feature>
<dbReference type="Gene3D" id="1.10.510.10">
    <property type="entry name" value="Transferase(Phosphotransferase) domain 1"/>
    <property type="match status" value="2"/>
</dbReference>
<dbReference type="PROSITE" id="PS00107">
    <property type="entry name" value="PROTEIN_KINASE_ATP"/>
    <property type="match status" value="1"/>
</dbReference>
<dbReference type="InterPro" id="IPR052059">
    <property type="entry name" value="CR_Ser/Thr_kinase"/>
</dbReference>
<evidence type="ECO:0000256" key="12">
    <source>
        <dbReference type="ARBA" id="ARBA00023136"/>
    </source>
</evidence>
<evidence type="ECO:0000256" key="10">
    <source>
        <dbReference type="ARBA" id="ARBA00022840"/>
    </source>
</evidence>
<evidence type="ECO:0000259" key="18">
    <source>
        <dbReference type="PROSITE" id="PS50011"/>
    </source>
</evidence>
<keyword evidence="12 17" id="KW-0472">Membrane</keyword>
<name>A0AA38FHI0_TAXCH</name>
<evidence type="ECO:0000256" key="8">
    <source>
        <dbReference type="ARBA" id="ARBA00022741"/>
    </source>
</evidence>
<dbReference type="EMBL" id="JAHRHJ020000009">
    <property type="protein sequence ID" value="KAH9302305.1"/>
    <property type="molecule type" value="Genomic_DNA"/>
</dbReference>
<proteinExistence type="inferred from homology"/>
<feature type="domain" description="Protein kinase" evidence="18">
    <location>
        <begin position="1"/>
        <end position="243"/>
    </location>
</feature>
<keyword evidence="14" id="KW-0325">Glycoprotein</keyword>
<evidence type="ECO:0000256" key="3">
    <source>
        <dbReference type="ARBA" id="ARBA00010217"/>
    </source>
</evidence>
<feature type="binding site" evidence="15">
    <location>
        <position position="106"/>
    </location>
    <ligand>
        <name>ATP</name>
        <dbReference type="ChEBI" id="CHEBI:30616"/>
    </ligand>
</feature>
<dbReference type="InterPro" id="IPR008271">
    <property type="entry name" value="Ser/Thr_kinase_AS"/>
</dbReference>
<evidence type="ECO:0000256" key="15">
    <source>
        <dbReference type="PROSITE-ProRule" id="PRU10141"/>
    </source>
</evidence>
<keyword evidence="11 17" id="KW-1133">Transmembrane helix</keyword>
<evidence type="ECO:0000256" key="14">
    <source>
        <dbReference type="ARBA" id="ARBA00023180"/>
    </source>
</evidence>
<dbReference type="GO" id="GO:0002229">
    <property type="term" value="P:defense response to oomycetes"/>
    <property type="evidence" value="ECO:0007669"/>
    <property type="project" value="UniProtKB-ARBA"/>
</dbReference>
<evidence type="ECO:0000256" key="13">
    <source>
        <dbReference type="ARBA" id="ARBA00023170"/>
    </source>
</evidence>
<comment type="similarity">
    <text evidence="16">Belongs to the protein kinase superfamily.</text>
</comment>
<dbReference type="InterPro" id="IPR011009">
    <property type="entry name" value="Kinase-like_dom_sf"/>
</dbReference>
<evidence type="ECO:0000256" key="5">
    <source>
        <dbReference type="ARBA" id="ARBA00022679"/>
    </source>
</evidence>
<comment type="similarity">
    <text evidence="3">In the C-terminal section; belongs to the protein kinase superfamily. Ser/Thr protein kinase family.</text>
</comment>
<evidence type="ECO:0000256" key="2">
    <source>
        <dbReference type="ARBA" id="ARBA00008536"/>
    </source>
</evidence>
<evidence type="ECO:0000256" key="4">
    <source>
        <dbReference type="ARBA" id="ARBA00022475"/>
    </source>
</evidence>
<dbReference type="AlphaFoldDB" id="A0AA38FHI0"/>
<dbReference type="PROSITE" id="PS50011">
    <property type="entry name" value="PROTEIN_KINASE_DOM"/>
    <property type="match status" value="1"/>
</dbReference>
<keyword evidence="13" id="KW-0675">Receptor</keyword>
<evidence type="ECO:0000256" key="17">
    <source>
        <dbReference type="SAM" id="Phobius"/>
    </source>
</evidence>
<feature type="transmembrane region" description="Helical" evidence="17">
    <location>
        <begin position="6"/>
        <end position="27"/>
    </location>
</feature>
<evidence type="ECO:0000313" key="20">
    <source>
        <dbReference type="Proteomes" id="UP000824469"/>
    </source>
</evidence>
<dbReference type="PROSITE" id="PS00108">
    <property type="entry name" value="PROTEIN_KINASE_ST"/>
    <property type="match status" value="1"/>
</dbReference>
<comment type="similarity">
    <text evidence="2">In the N-terminal section; belongs to the leguminous lectin family.</text>
</comment>
<evidence type="ECO:0000313" key="19">
    <source>
        <dbReference type="EMBL" id="KAH9302305.1"/>
    </source>
</evidence>
<keyword evidence="16" id="KW-0723">Serine/threonine-protein kinase</keyword>
<evidence type="ECO:0000256" key="9">
    <source>
        <dbReference type="ARBA" id="ARBA00022777"/>
    </source>
</evidence>
<dbReference type="GO" id="GO:0004674">
    <property type="term" value="F:protein serine/threonine kinase activity"/>
    <property type="evidence" value="ECO:0007669"/>
    <property type="project" value="UniProtKB-KW"/>
</dbReference>
<dbReference type="FunFam" id="1.10.510.10:FF:000240">
    <property type="entry name" value="Lectin-domain containing receptor kinase A4.3"/>
    <property type="match status" value="1"/>
</dbReference>
<dbReference type="OMA" id="RDNIRME"/>
<dbReference type="InterPro" id="IPR017441">
    <property type="entry name" value="Protein_kinase_ATP_BS"/>
</dbReference>
<dbReference type="GO" id="GO:0005886">
    <property type="term" value="C:plasma membrane"/>
    <property type="evidence" value="ECO:0007669"/>
    <property type="project" value="UniProtKB-SubCell"/>
</dbReference>
<gene>
    <name evidence="19" type="ORF">KI387_013888</name>
</gene>
<dbReference type="InterPro" id="IPR000719">
    <property type="entry name" value="Prot_kinase_dom"/>
</dbReference>
<evidence type="ECO:0000256" key="11">
    <source>
        <dbReference type="ARBA" id="ARBA00022989"/>
    </source>
</evidence>
<dbReference type="GO" id="GO:0005524">
    <property type="term" value="F:ATP binding"/>
    <property type="evidence" value="ECO:0007669"/>
    <property type="project" value="UniProtKB-UniRule"/>
</dbReference>